<dbReference type="GO" id="GO:0004559">
    <property type="term" value="F:alpha-mannosidase activity"/>
    <property type="evidence" value="ECO:0007669"/>
    <property type="project" value="TreeGrafter"/>
</dbReference>
<evidence type="ECO:0000256" key="3">
    <source>
        <dbReference type="ARBA" id="ARBA00022801"/>
    </source>
</evidence>
<evidence type="ECO:0000256" key="1">
    <source>
        <dbReference type="ARBA" id="ARBA00004323"/>
    </source>
</evidence>
<dbReference type="InterPro" id="IPR026071">
    <property type="entry name" value="Glyco_Hydrolase_99"/>
</dbReference>
<evidence type="ECO:0000256" key="7">
    <source>
        <dbReference type="ARBA" id="ARBA00023136"/>
    </source>
</evidence>
<keyword evidence="5" id="KW-1133">Transmembrane helix</keyword>
<proteinExistence type="predicted"/>
<keyword evidence="9" id="KW-1185">Reference proteome</keyword>
<dbReference type="EMBL" id="VUNS01000012">
    <property type="protein sequence ID" value="MST97753.1"/>
    <property type="molecule type" value="Genomic_DNA"/>
</dbReference>
<comment type="caution">
    <text evidence="8">The sequence shown here is derived from an EMBL/GenBank/DDBJ whole genome shotgun (WGS) entry which is preliminary data.</text>
</comment>
<reference evidence="8 9" key="1">
    <citation type="submission" date="2019-08" db="EMBL/GenBank/DDBJ databases">
        <title>In-depth cultivation of the pig gut microbiome towards novel bacterial diversity and tailored functional studies.</title>
        <authorList>
            <person name="Wylensek D."/>
            <person name="Hitch T.C.A."/>
            <person name="Clavel T."/>
        </authorList>
    </citation>
    <scope>NUCLEOTIDE SEQUENCE [LARGE SCALE GENOMIC DNA]</scope>
    <source>
        <strain evidence="8 9">BBE-744-WT-12</strain>
    </source>
</reference>
<protein>
    <submittedName>
        <fullName evidence="8">Uncharacterized protein</fullName>
    </submittedName>
</protein>
<keyword evidence="3" id="KW-0378">Hydrolase</keyword>
<sequence length="873" mass="97789">MISFSLKKGYEFMNRISAFRTAVCLTAALTLWLPHTDAAPLPGLSKKSYGALKDIPVFIQEWHFWWGFPYPDRQQTFSHMDSTLTSEKEPWRLFWNRNGYPFPGPYDSANPDIMRWQIRCMKAAGFETVAAMLHPEWSVGIDYIQEENSNLVRTALDIAAEEKFPIFFMDEVAFRNGSPAQKPEVMVQRFVRFLKLYGKHPGFYRIDGMPVIYFQTFGMDITPEELEKVFDRVEEQAGPVHWMIFGDVARFGHLAKLRSIVCGASLHRKNVTTRKWQLDYQDPAPIFAAARKFGKKIADMQYVKFDGTSQPLRQPGVLAYGLGGRRLEKTMLQSFRFNPDFLMVSSWNDWEEGTTMEPGWDFDGFTNDPYLYCRVIAHLKGRDFTPPPPPPKTSVHPTIHEKLGYGDGAGPLIEAVDRGHTRGGTLTVTVRDTVSEVTGLEVVWEGDLYWKAPQTENARATGNLTIASGRPGKSRQLRNVFNFTPGRAVDAGNTALTFHAPELKTLEDNFHLGVAMAFRPEQPFGKLLVTLPNKTAVKRLEPKGATEENYILNFTAHARSDQFPKELWDGWRTVVGANPRPVDFNKGALILKAPGQYLGQISILGEPKEERILHDGVPVPGSDGRHKRFHIVVPDEILDQPGASFVWLRALDAAGNWGSPVLYAFPNYEVFVRNTPDEELKPLKIPGALLASNPASSEGWKGDLKVDQDTSFGTIFLIGNGMAEKNLSRPLTGSFELSFEALHLEYQRLLLIGLLDNDSRNGLITAWDSAAADALDGNGLAGIRLMREEAPVTWGKTGVILDQNNAGRPAVGTKKMAKFVLSYDEATHRAVLTVDGRKVAETTLKEPLGTLSKIYVRGNDTQLLNNFVVLPRK</sequence>
<comment type="subcellular location">
    <subcellularLocation>
        <location evidence="1">Golgi apparatus membrane</location>
        <topology evidence="1">Single-pass type II membrane protein</topology>
    </subcellularLocation>
</comment>
<dbReference type="PANTHER" id="PTHR13572:SF4">
    <property type="entry name" value="RE57134P"/>
    <property type="match status" value="1"/>
</dbReference>
<organism evidence="8 9">
    <name type="scientific">Victivallis lenta</name>
    <dbReference type="NCBI Taxonomy" id="2606640"/>
    <lineage>
        <taxon>Bacteria</taxon>
        <taxon>Pseudomonadati</taxon>
        <taxon>Lentisphaerota</taxon>
        <taxon>Lentisphaeria</taxon>
        <taxon>Victivallales</taxon>
        <taxon>Victivallaceae</taxon>
        <taxon>Victivallis</taxon>
    </lineage>
</organism>
<evidence type="ECO:0000256" key="4">
    <source>
        <dbReference type="ARBA" id="ARBA00022968"/>
    </source>
</evidence>
<dbReference type="Proteomes" id="UP000435649">
    <property type="component" value="Unassembled WGS sequence"/>
</dbReference>
<evidence type="ECO:0000256" key="6">
    <source>
        <dbReference type="ARBA" id="ARBA00023034"/>
    </source>
</evidence>
<evidence type="ECO:0000256" key="2">
    <source>
        <dbReference type="ARBA" id="ARBA00022692"/>
    </source>
</evidence>
<keyword evidence="4" id="KW-0735">Signal-anchor</keyword>
<evidence type="ECO:0000256" key="5">
    <source>
        <dbReference type="ARBA" id="ARBA00022989"/>
    </source>
</evidence>
<name>A0A844G3M2_9BACT</name>
<dbReference type="AlphaFoldDB" id="A0A844G3M2"/>
<dbReference type="Gene3D" id="3.20.20.80">
    <property type="entry name" value="Glycosidases"/>
    <property type="match status" value="1"/>
</dbReference>
<keyword evidence="7" id="KW-0472">Membrane</keyword>
<gene>
    <name evidence="8" type="ORF">FYJ85_11960</name>
</gene>
<keyword evidence="6" id="KW-0333">Golgi apparatus</keyword>
<evidence type="ECO:0000313" key="8">
    <source>
        <dbReference type="EMBL" id="MST97753.1"/>
    </source>
</evidence>
<evidence type="ECO:0000313" key="9">
    <source>
        <dbReference type="Proteomes" id="UP000435649"/>
    </source>
</evidence>
<dbReference type="PANTHER" id="PTHR13572">
    <property type="entry name" value="ENDO-ALPHA-1,2-MANNOSIDASE"/>
    <property type="match status" value="1"/>
</dbReference>
<accession>A0A844G3M2</accession>
<keyword evidence="2" id="KW-0812">Transmembrane</keyword>